<evidence type="ECO:0000313" key="3">
    <source>
        <dbReference type="Proteomes" id="UP000632138"/>
    </source>
</evidence>
<feature type="compositionally biased region" description="Basic and acidic residues" evidence="1">
    <location>
        <begin position="1"/>
        <end position="36"/>
    </location>
</feature>
<organism evidence="2 3">
    <name type="scientific">Paractinoplanes ovalisporus</name>
    <dbReference type="NCBI Taxonomy" id="2810368"/>
    <lineage>
        <taxon>Bacteria</taxon>
        <taxon>Bacillati</taxon>
        <taxon>Actinomycetota</taxon>
        <taxon>Actinomycetes</taxon>
        <taxon>Micromonosporales</taxon>
        <taxon>Micromonosporaceae</taxon>
        <taxon>Paractinoplanes</taxon>
    </lineage>
</organism>
<dbReference type="EMBL" id="JAENHP010000001">
    <property type="protein sequence ID" value="MBM2614058.1"/>
    <property type="molecule type" value="Genomic_DNA"/>
</dbReference>
<accession>A0ABS2A2I9</accession>
<evidence type="ECO:0000313" key="2">
    <source>
        <dbReference type="EMBL" id="MBM2614058.1"/>
    </source>
</evidence>
<dbReference type="Proteomes" id="UP000632138">
    <property type="component" value="Unassembled WGS sequence"/>
</dbReference>
<comment type="caution">
    <text evidence="2">The sequence shown here is derived from an EMBL/GenBank/DDBJ whole genome shotgun (WGS) entry which is preliminary data.</text>
</comment>
<dbReference type="Pfam" id="PF14013">
    <property type="entry name" value="MT0933_antitox"/>
    <property type="match status" value="1"/>
</dbReference>
<proteinExistence type="predicted"/>
<dbReference type="InterPro" id="IPR028037">
    <property type="entry name" value="Antitoxin_Rv0909/MT0933"/>
</dbReference>
<name>A0ABS2A2I9_9ACTN</name>
<reference evidence="2 3" key="1">
    <citation type="submission" date="2021-01" db="EMBL/GenBank/DDBJ databases">
        <title>Actinoplanes sp. nov. LDG1-06 isolated from lichen.</title>
        <authorList>
            <person name="Saeng-In P."/>
            <person name="Phongsopitanun W."/>
            <person name="Kanchanasin P."/>
            <person name="Yuki M."/>
            <person name="Kudo T."/>
            <person name="Ohkuma M."/>
            <person name="Tanasupawat S."/>
        </authorList>
    </citation>
    <scope>NUCLEOTIDE SEQUENCE [LARGE SCALE GENOMIC DNA]</scope>
    <source>
        <strain evidence="2 3">LDG1-06</strain>
    </source>
</reference>
<feature type="region of interest" description="Disordered" evidence="1">
    <location>
        <begin position="1"/>
        <end position="60"/>
    </location>
</feature>
<evidence type="ECO:0000256" key="1">
    <source>
        <dbReference type="SAM" id="MobiDB-lite"/>
    </source>
</evidence>
<feature type="compositionally biased region" description="Basic and acidic residues" evidence="1">
    <location>
        <begin position="44"/>
        <end position="60"/>
    </location>
</feature>
<protein>
    <submittedName>
        <fullName evidence="2">Antitoxin</fullName>
    </submittedName>
</protein>
<gene>
    <name evidence="2" type="ORF">JIG36_00625</name>
</gene>
<keyword evidence="3" id="KW-1185">Reference proteome</keyword>
<sequence>MMGFMDKAKDFADQHDEQVDQGIEKAGDQVDQRTGDKYTSQVDRAQDEAQKRTGEGDSQQ</sequence>